<accession>A0ABV2N6D1</accession>
<dbReference type="Proteomes" id="UP001549076">
    <property type="component" value="Unassembled WGS sequence"/>
</dbReference>
<dbReference type="SUPFAM" id="SSF158442">
    <property type="entry name" value="DsbB-like"/>
    <property type="match status" value="1"/>
</dbReference>
<reference evidence="6 7" key="1">
    <citation type="submission" date="2024-06" db="EMBL/GenBank/DDBJ databases">
        <title>Genomic Encyclopedia of Type Strains, Phase IV (KMG-IV): sequencing the most valuable type-strain genomes for metagenomic binning, comparative biology and taxonomic classification.</title>
        <authorList>
            <person name="Goeker M."/>
        </authorList>
    </citation>
    <scope>NUCLEOTIDE SEQUENCE [LARGE SCALE GENOMIC DNA]</scope>
    <source>
        <strain evidence="6 7">DSM 27865</strain>
    </source>
</reference>
<proteinExistence type="predicted"/>
<name>A0ABV2N6D1_9HYPH</name>
<evidence type="ECO:0000313" key="7">
    <source>
        <dbReference type="Proteomes" id="UP001549076"/>
    </source>
</evidence>
<feature type="transmembrane region" description="Helical" evidence="5">
    <location>
        <begin position="150"/>
        <end position="169"/>
    </location>
</feature>
<dbReference type="Pfam" id="PF02600">
    <property type="entry name" value="DsbB"/>
    <property type="match status" value="1"/>
</dbReference>
<dbReference type="InterPro" id="IPR024199">
    <property type="entry name" value="Uncharacterised_DsbB"/>
</dbReference>
<keyword evidence="3 5" id="KW-1133">Transmembrane helix</keyword>
<evidence type="ECO:0000256" key="2">
    <source>
        <dbReference type="ARBA" id="ARBA00022692"/>
    </source>
</evidence>
<dbReference type="Gene3D" id="1.20.1550.10">
    <property type="entry name" value="DsbB-like"/>
    <property type="match status" value="1"/>
</dbReference>
<evidence type="ECO:0000256" key="4">
    <source>
        <dbReference type="ARBA" id="ARBA00023136"/>
    </source>
</evidence>
<evidence type="ECO:0000256" key="3">
    <source>
        <dbReference type="ARBA" id="ARBA00022989"/>
    </source>
</evidence>
<sequence>MTDTAISAGQRRPLYTALFLAFAMAATVGTALGFQYIGGYIPCKLCYEQRIPYYVGVPLMLLAALAAFLKLPAWIVRTLLAAGGLLMAYGLYLGVYHSGVEWRWWPGPTDCVNIAAPVDTGGRGVLDALDQFVPPSCDEAALRIFGLSMAGWNAIASLGLAAIAFWGAFRGASAQGR</sequence>
<keyword evidence="4 5" id="KW-0472">Membrane</keyword>
<evidence type="ECO:0000256" key="1">
    <source>
        <dbReference type="ARBA" id="ARBA00004141"/>
    </source>
</evidence>
<dbReference type="InterPro" id="IPR003752">
    <property type="entry name" value="DiS_bond_form_DsbB/BdbC"/>
</dbReference>
<protein>
    <submittedName>
        <fullName evidence="6">Disulfide bond formation protein DsbB</fullName>
    </submittedName>
</protein>
<evidence type="ECO:0000256" key="5">
    <source>
        <dbReference type="SAM" id="Phobius"/>
    </source>
</evidence>
<gene>
    <name evidence="6" type="ORF">ABID37_004602</name>
</gene>
<dbReference type="PIRSF" id="PIRSF033913">
    <property type="entry name" value="S-S_format_DsbB"/>
    <property type="match status" value="1"/>
</dbReference>
<dbReference type="InterPro" id="IPR023380">
    <property type="entry name" value="DsbB-like_sf"/>
</dbReference>
<feature type="transmembrane region" description="Helical" evidence="5">
    <location>
        <begin position="74"/>
        <end position="95"/>
    </location>
</feature>
<comment type="caution">
    <text evidence="6">The sequence shown here is derived from an EMBL/GenBank/DDBJ whole genome shotgun (WGS) entry which is preliminary data.</text>
</comment>
<organism evidence="6 7">
    <name type="scientific">Aquamicrobium terrae</name>
    <dbReference type="NCBI Taxonomy" id="1324945"/>
    <lineage>
        <taxon>Bacteria</taxon>
        <taxon>Pseudomonadati</taxon>
        <taxon>Pseudomonadota</taxon>
        <taxon>Alphaproteobacteria</taxon>
        <taxon>Hyphomicrobiales</taxon>
        <taxon>Phyllobacteriaceae</taxon>
        <taxon>Aquamicrobium</taxon>
    </lineage>
</organism>
<keyword evidence="2 5" id="KW-0812">Transmembrane</keyword>
<dbReference type="EMBL" id="JBEPML010000023">
    <property type="protein sequence ID" value="MET3794362.1"/>
    <property type="molecule type" value="Genomic_DNA"/>
</dbReference>
<feature type="transmembrane region" description="Helical" evidence="5">
    <location>
        <begin position="51"/>
        <end position="69"/>
    </location>
</feature>
<keyword evidence="7" id="KW-1185">Reference proteome</keyword>
<feature type="transmembrane region" description="Helical" evidence="5">
    <location>
        <begin position="14"/>
        <end position="39"/>
    </location>
</feature>
<dbReference type="RefSeq" id="WP_354199055.1">
    <property type="nucleotide sequence ID" value="NZ_JBEPML010000023.1"/>
</dbReference>
<comment type="subcellular location">
    <subcellularLocation>
        <location evidence="1">Membrane</location>
        <topology evidence="1">Multi-pass membrane protein</topology>
    </subcellularLocation>
</comment>
<evidence type="ECO:0000313" key="6">
    <source>
        <dbReference type="EMBL" id="MET3794362.1"/>
    </source>
</evidence>